<organism evidence="4 5">
    <name type="scientific">Tetracentron sinense</name>
    <name type="common">Spur-leaf</name>
    <dbReference type="NCBI Taxonomy" id="13715"/>
    <lineage>
        <taxon>Eukaryota</taxon>
        <taxon>Viridiplantae</taxon>
        <taxon>Streptophyta</taxon>
        <taxon>Embryophyta</taxon>
        <taxon>Tracheophyta</taxon>
        <taxon>Spermatophyta</taxon>
        <taxon>Magnoliopsida</taxon>
        <taxon>Trochodendrales</taxon>
        <taxon>Trochodendraceae</taxon>
        <taxon>Tetracentron</taxon>
    </lineage>
</organism>
<dbReference type="Gene3D" id="3.80.10.10">
    <property type="entry name" value="Ribonuclease Inhibitor"/>
    <property type="match status" value="3"/>
</dbReference>
<comment type="caution">
    <text evidence="4">The sequence shown here is derived from an EMBL/GenBank/DDBJ whole genome shotgun (WGS) entry which is preliminary data.</text>
</comment>
<accession>A0A834YWY9</accession>
<dbReference type="PANTHER" id="PTHR36766:SF40">
    <property type="entry name" value="DISEASE RESISTANCE PROTEIN RGA3"/>
    <property type="match status" value="1"/>
</dbReference>
<protein>
    <recommendedName>
        <fullName evidence="6">RNase H type-1 domain-containing protein</fullName>
    </recommendedName>
</protein>
<dbReference type="InterPro" id="IPR055414">
    <property type="entry name" value="LRR_R13L4/SHOC2-like"/>
</dbReference>
<evidence type="ECO:0000313" key="4">
    <source>
        <dbReference type="EMBL" id="KAF8395802.1"/>
    </source>
</evidence>
<dbReference type="SUPFAM" id="SSF52058">
    <property type="entry name" value="L domain-like"/>
    <property type="match status" value="1"/>
</dbReference>
<proteinExistence type="predicted"/>
<dbReference type="AlphaFoldDB" id="A0A834YWY9"/>
<dbReference type="InterPro" id="IPR044730">
    <property type="entry name" value="RNase_H-like_dom_plant"/>
</dbReference>
<dbReference type="GO" id="GO:0004523">
    <property type="term" value="F:RNA-DNA hybrid ribonuclease activity"/>
    <property type="evidence" value="ECO:0007669"/>
    <property type="project" value="InterPro"/>
</dbReference>
<evidence type="ECO:0000256" key="1">
    <source>
        <dbReference type="ARBA" id="ARBA00022737"/>
    </source>
</evidence>
<dbReference type="InterPro" id="IPR036397">
    <property type="entry name" value="RNaseH_sf"/>
</dbReference>
<dbReference type="EMBL" id="JABCRI010000013">
    <property type="protein sequence ID" value="KAF8395802.1"/>
    <property type="molecule type" value="Genomic_DNA"/>
</dbReference>
<dbReference type="Pfam" id="PF13456">
    <property type="entry name" value="RVT_3"/>
    <property type="match status" value="1"/>
</dbReference>
<evidence type="ECO:0008006" key="6">
    <source>
        <dbReference type="Google" id="ProtNLM"/>
    </source>
</evidence>
<dbReference type="InterPro" id="IPR012337">
    <property type="entry name" value="RNaseH-like_sf"/>
</dbReference>
<evidence type="ECO:0000313" key="5">
    <source>
        <dbReference type="Proteomes" id="UP000655225"/>
    </source>
</evidence>
<reference evidence="4 5" key="1">
    <citation type="submission" date="2020-04" db="EMBL/GenBank/DDBJ databases">
        <title>Plant Genome Project.</title>
        <authorList>
            <person name="Zhang R.-G."/>
        </authorList>
    </citation>
    <scope>NUCLEOTIDE SEQUENCE [LARGE SCALE GENOMIC DNA]</scope>
    <source>
        <strain evidence="4">YNK0</strain>
        <tissue evidence="4">Leaf</tissue>
    </source>
</reference>
<dbReference type="CDD" id="cd06222">
    <property type="entry name" value="RNase_H_like"/>
    <property type="match status" value="1"/>
</dbReference>
<keyword evidence="1" id="KW-0677">Repeat</keyword>
<dbReference type="Gene3D" id="3.30.420.10">
    <property type="entry name" value="Ribonuclease H-like superfamily/Ribonuclease H"/>
    <property type="match status" value="1"/>
</dbReference>
<name>A0A834YWY9_TETSI</name>
<dbReference type="PANTHER" id="PTHR36766">
    <property type="entry name" value="PLANT BROAD-SPECTRUM MILDEW RESISTANCE PROTEIN RPW8"/>
    <property type="match status" value="1"/>
</dbReference>
<sequence>MGKGKGGPGTTRSISVGNEGAALREVAGLLVTSMVASWDVLGLQGTCEIVGIRGGSQMVGEANRGAAGWSQIGKEEVVAMGDAAGLDIEGALATTFGRGKTEVVGNRAGKTVDDESIWRCLDDVSRDESKFVMHDLINDLAGYVAGEICFRLEDRLQGNMTYDVPKMARHSSYVGHTYDRKTIFEAFIEVKCLRTFLALDLMRDGRASSYRYLPIQAPQCENLKDLPVGMVHSNTSLQYLKIDECSSLTAFPKGGLPTSLEHLLVSNCTNLESLPEGMHNNMYLKHLEILECHSLTSFPEGLHKLTSLNELIIKGCPHLMSFPEGGLPTMLKGMEIQDCWNIESLLKGLCNLTFLDRLEIRGYTDLVSFPEGGLFPNTLRSLLICEFDNLQSLPNWICDLTSLQDLEIQGCHSLVSFPEAGLLTSLKKLHIIGCRGFVSFPECLLPTNLTSLRIKQCPDLKSLPKRLQKLTSLEYLEISECNKLASLPAVANYSGFARQIFDHCSILVLHVEDKTIKLQCGCALLRFDTCELHMGRQSMYKRPVLSVGIAWGLNTDFSPKPLICIKWHPPEEGTICLNIAGVSSDSRSGWGCLFRDFKGTASFAVAGACSPLSSLLAELEAALRGLLFARDAGIRHLIVLTSSQTVVGCLSGVREEVRASGKGYLVTVKVLGLKIPAMPLVCMEWVGTNDVLGGGACVGIGEDGEPGEVRGDGSIRWGMDGLGDEFGRE</sequence>
<dbReference type="OrthoDB" id="2018313at2759"/>
<evidence type="ECO:0000259" key="3">
    <source>
        <dbReference type="Pfam" id="PF23598"/>
    </source>
</evidence>
<feature type="domain" description="Disease resistance R13L4/SHOC-2-like LRR" evidence="3">
    <location>
        <begin position="219"/>
        <end position="409"/>
    </location>
</feature>
<keyword evidence="5" id="KW-1185">Reference proteome</keyword>
<dbReference type="Proteomes" id="UP000655225">
    <property type="component" value="Unassembled WGS sequence"/>
</dbReference>
<gene>
    <name evidence="4" type="ORF">HHK36_019756</name>
</gene>
<dbReference type="Pfam" id="PF23598">
    <property type="entry name" value="LRR_14"/>
    <property type="match status" value="1"/>
</dbReference>
<dbReference type="SUPFAM" id="SSF53098">
    <property type="entry name" value="Ribonuclease H-like"/>
    <property type="match status" value="1"/>
</dbReference>
<feature type="domain" description="RNase H type-1" evidence="2">
    <location>
        <begin position="580"/>
        <end position="654"/>
    </location>
</feature>
<dbReference type="GO" id="GO:0003676">
    <property type="term" value="F:nucleic acid binding"/>
    <property type="evidence" value="ECO:0007669"/>
    <property type="project" value="InterPro"/>
</dbReference>
<dbReference type="InterPro" id="IPR032675">
    <property type="entry name" value="LRR_dom_sf"/>
</dbReference>
<evidence type="ECO:0000259" key="2">
    <source>
        <dbReference type="Pfam" id="PF13456"/>
    </source>
</evidence>
<dbReference type="InterPro" id="IPR002156">
    <property type="entry name" value="RNaseH_domain"/>
</dbReference>